<dbReference type="EMBL" id="JBHTMY010000002">
    <property type="protein sequence ID" value="MFD1314962.1"/>
    <property type="molecule type" value="Genomic_DNA"/>
</dbReference>
<proteinExistence type="predicted"/>
<accession>A0ABW3Y1S1</accession>
<reference evidence="2" key="1">
    <citation type="journal article" date="2019" name="Int. J. Syst. Evol. Microbiol.">
        <title>The Global Catalogue of Microorganisms (GCM) 10K type strain sequencing project: providing services to taxonomists for standard genome sequencing and annotation.</title>
        <authorList>
            <consortium name="The Broad Institute Genomics Platform"/>
            <consortium name="The Broad Institute Genome Sequencing Center for Infectious Disease"/>
            <person name="Wu L."/>
            <person name="Ma J."/>
        </authorList>
    </citation>
    <scope>NUCLEOTIDE SEQUENCE [LARGE SCALE GENOMIC DNA]</scope>
    <source>
        <strain evidence="2">CCUG 61485</strain>
    </source>
</reference>
<dbReference type="InterPro" id="IPR018914">
    <property type="entry name" value="DUF2480"/>
</dbReference>
<protein>
    <submittedName>
        <fullName evidence="1">DUF2480 family protein</fullName>
    </submittedName>
</protein>
<comment type="caution">
    <text evidence="1">The sequence shown here is derived from an EMBL/GenBank/DDBJ whole genome shotgun (WGS) entry which is preliminary data.</text>
</comment>
<sequence length="171" mass="19680">MAEEILNRVANSALVTIDLEDFYPEGNRFQIDLKDWLFEEQILIEKDFRQKLAEHDWNQYQHAFVAIQCSVDAIIPSWAYLLVTTYLEPFAKKVVVGDLNLLETVLFTEIISNFSVDYVQDKPVILKGCSEKPIPDSAYTLLIQKLKPVVRSLMYGEACSNVPLYKKNKTT</sequence>
<name>A0ABW3Y1S1_9FLAO</name>
<dbReference type="Proteomes" id="UP001597201">
    <property type="component" value="Unassembled WGS sequence"/>
</dbReference>
<evidence type="ECO:0000313" key="1">
    <source>
        <dbReference type="EMBL" id="MFD1314962.1"/>
    </source>
</evidence>
<gene>
    <name evidence="1" type="ORF">ACFQ39_04995</name>
</gene>
<evidence type="ECO:0000313" key="2">
    <source>
        <dbReference type="Proteomes" id="UP001597201"/>
    </source>
</evidence>
<dbReference type="Pfam" id="PF10652">
    <property type="entry name" value="DUF2480"/>
    <property type="match status" value="1"/>
</dbReference>
<dbReference type="RefSeq" id="WP_377176886.1">
    <property type="nucleotide sequence ID" value="NZ_JBHTMY010000002.1"/>
</dbReference>
<keyword evidence="2" id="KW-1185">Reference proteome</keyword>
<organism evidence="1 2">
    <name type="scientific">Namhaeicola litoreus</name>
    <dbReference type="NCBI Taxonomy" id="1052145"/>
    <lineage>
        <taxon>Bacteria</taxon>
        <taxon>Pseudomonadati</taxon>
        <taxon>Bacteroidota</taxon>
        <taxon>Flavobacteriia</taxon>
        <taxon>Flavobacteriales</taxon>
        <taxon>Flavobacteriaceae</taxon>
        <taxon>Namhaeicola</taxon>
    </lineage>
</organism>